<keyword evidence="7" id="KW-0732">Signal</keyword>
<dbReference type="Gene3D" id="3.40.50.1700">
    <property type="entry name" value="Glycoside hydrolase family 3 C-terminal domain"/>
    <property type="match status" value="1"/>
</dbReference>
<dbReference type="InterPro" id="IPR017853">
    <property type="entry name" value="GH"/>
</dbReference>
<dbReference type="PROSITE" id="PS00775">
    <property type="entry name" value="GLYCOSYL_HYDROL_F3"/>
    <property type="match status" value="1"/>
</dbReference>
<evidence type="ECO:0000256" key="3">
    <source>
        <dbReference type="ARBA" id="ARBA00012663"/>
    </source>
</evidence>
<dbReference type="Gene3D" id="3.20.20.300">
    <property type="entry name" value="Glycoside hydrolase, family 3, N-terminal domain"/>
    <property type="match status" value="1"/>
</dbReference>
<dbReference type="InterPro" id="IPR002772">
    <property type="entry name" value="Glyco_hydro_3_C"/>
</dbReference>
<protein>
    <recommendedName>
        <fullName evidence="3">beta-N-acetylhexosaminidase</fullName>
        <ecNumber evidence="3">3.2.1.52</ecNumber>
    </recommendedName>
</protein>
<feature type="chain" id="PRO_5046181451" description="beta-N-acetylhexosaminidase" evidence="7">
    <location>
        <begin position="33"/>
        <end position="614"/>
    </location>
</feature>
<evidence type="ECO:0000256" key="4">
    <source>
        <dbReference type="ARBA" id="ARBA00022801"/>
    </source>
</evidence>
<keyword evidence="4 6" id="KW-0378">Hydrolase</keyword>
<keyword evidence="11" id="KW-1185">Reference proteome</keyword>
<dbReference type="EC" id="3.2.1.52" evidence="3"/>
<keyword evidence="5 6" id="KW-0326">Glycosidase</keyword>
<dbReference type="RefSeq" id="WP_323445718.1">
    <property type="nucleotide sequence ID" value="NZ_BSBI01000002.1"/>
</dbReference>
<evidence type="ECO:0000256" key="7">
    <source>
        <dbReference type="SAM" id="SignalP"/>
    </source>
</evidence>
<evidence type="ECO:0000313" key="11">
    <source>
        <dbReference type="Proteomes" id="UP001291653"/>
    </source>
</evidence>
<dbReference type="Pfam" id="PF00933">
    <property type="entry name" value="Glyco_hydro_3"/>
    <property type="match status" value="1"/>
</dbReference>
<organism evidence="10 11">
    <name type="scientific">Streptomyces yaizuensis</name>
    <dbReference type="NCBI Taxonomy" id="2989713"/>
    <lineage>
        <taxon>Bacteria</taxon>
        <taxon>Bacillati</taxon>
        <taxon>Actinomycetota</taxon>
        <taxon>Actinomycetes</taxon>
        <taxon>Kitasatosporales</taxon>
        <taxon>Streptomycetaceae</taxon>
        <taxon>Streptomyces</taxon>
    </lineage>
</organism>
<dbReference type="EMBL" id="BSBI01000002">
    <property type="protein sequence ID" value="GLF93610.1"/>
    <property type="molecule type" value="Genomic_DNA"/>
</dbReference>
<comment type="caution">
    <text evidence="10">The sequence shown here is derived from an EMBL/GenBank/DDBJ whole genome shotgun (WGS) entry which is preliminary data.</text>
</comment>
<accession>A0ABQ5NTC5</accession>
<evidence type="ECO:0000256" key="2">
    <source>
        <dbReference type="ARBA" id="ARBA00005336"/>
    </source>
</evidence>
<dbReference type="PANTHER" id="PTHR30480:SF13">
    <property type="entry name" value="BETA-HEXOSAMINIDASE"/>
    <property type="match status" value="1"/>
</dbReference>
<dbReference type="SUPFAM" id="SSF51445">
    <property type="entry name" value="(Trans)glycosidases"/>
    <property type="match status" value="1"/>
</dbReference>
<dbReference type="Proteomes" id="UP001291653">
    <property type="component" value="Unassembled WGS sequence"/>
</dbReference>
<dbReference type="SUPFAM" id="SSF52279">
    <property type="entry name" value="Beta-D-glucan exohydrolase, C-terminal domain"/>
    <property type="match status" value="1"/>
</dbReference>
<name>A0ABQ5NTC5_9ACTN</name>
<dbReference type="Pfam" id="PF01915">
    <property type="entry name" value="Glyco_hydro_3_C"/>
    <property type="match status" value="1"/>
</dbReference>
<dbReference type="InterPro" id="IPR001764">
    <property type="entry name" value="Glyco_hydro_3_N"/>
</dbReference>
<sequence>MHNRSLSRRTLIAASTATAAAYATLTTTPSSAAGRNGPVETLDARDRRLHRLIAGMTLEQKVGQLFCTWVAGHSATDPSPEAAEVNLSLLGVRTGAEAVARWHLGGVIYFLWSGNLARPQQIAALSNGLQRAAVEDSSGLPLLISIDQEHGAIVRIGAPATQLPGAMALGAGGSLRDARTAGRIAGTELAALGIRKNYAPVADVNVNPANPVINVRSFGADPQAAARLVAAQARGYEGAGVAACAKHFPGHGDTSVDSHYGLPVINHSREEWNRLDAPPFRAAIAAGIDSIMTAHLQVPALDPSGDPATLSRPIIDGVLRKELGYDGLIVTDALNMRGVLTKYGEERVPVLALKAGVDQLLYPNNLPLAWNAVHQAVLDGEITEARLDESILRLLRLKDRLGLLRQPYVSASGVDRTVGSPRHRAAADRIAENTATLLVNRGELLPLSRRRQRNLLVTGANQAFPANNSRRSVPVLTEALNGLGFTATALPTGLAPDASAIDAAVAAASGKDAVVVLTYNVDATSTQRTLVERLVATGVPVIQAAVRNPYDIARLAGVRASLALYCWADVEMRALARVLAGRAEPGGELPVPVQRADDPGRVLFPVGHGLSYDD</sequence>
<feature type="signal peptide" evidence="7">
    <location>
        <begin position="1"/>
        <end position="32"/>
    </location>
</feature>
<dbReference type="PANTHER" id="PTHR30480">
    <property type="entry name" value="BETA-HEXOSAMINIDASE-RELATED"/>
    <property type="match status" value="1"/>
</dbReference>
<dbReference type="InterPro" id="IPR050226">
    <property type="entry name" value="NagZ_Beta-hexosaminidase"/>
</dbReference>
<dbReference type="InterPro" id="IPR019800">
    <property type="entry name" value="Glyco_hydro_3_AS"/>
</dbReference>
<proteinExistence type="inferred from homology"/>
<feature type="domain" description="Glycoside hydrolase family 3 N-terminal" evidence="8">
    <location>
        <begin position="57"/>
        <end position="397"/>
    </location>
</feature>
<feature type="domain" description="Glycoside hydrolase family 3 C-terminal" evidence="9">
    <location>
        <begin position="436"/>
        <end position="612"/>
    </location>
</feature>
<comment type="similarity">
    <text evidence="2 6">Belongs to the glycosyl hydrolase 3 family.</text>
</comment>
<dbReference type="GO" id="GO:0016787">
    <property type="term" value="F:hydrolase activity"/>
    <property type="evidence" value="ECO:0007669"/>
    <property type="project" value="UniProtKB-KW"/>
</dbReference>
<comment type="catalytic activity">
    <reaction evidence="1">
        <text>Hydrolysis of terminal non-reducing N-acetyl-D-hexosamine residues in N-acetyl-beta-D-hexosaminides.</text>
        <dbReference type="EC" id="3.2.1.52"/>
    </reaction>
</comment>
<gene>
    <name evidence="10" type="ORF">SYYSPA8_04955</name>
</gene>
<dbReference type="InterPro" id="IPR006311">
    <property type="entry name" value="TAT_signal"/>
</dbReference>
<reference evidence="10 11" key="1">
    <citation type="submission" date="2022-10" db="EMBL/GenBank/DDBJ databases">
        <title>Draft genome sequence of Streptomyces sp. YSPA8.</title>
        <authorList>
            <person name="Moriuchi R."/>
            <person name="Dohra H."/>
            <person name="Yamamura H."/>
            <person name="Kodani S."/>
        </authorList>
    </citation>
    <scope>NUCLEOTIDE SEQUENCE [LARGE SCALE GENOMIC DNA]</scope>
    <source>
        <strain evidence="10 11">YSPA8</strain>
    </source>
</reference>
<dbReference type="InterPro" id="IPR036881">
    <property type="entry name" value="Glyco_hydro_3_C_sf"/>
</dbReference>
<evidence type="ECO:0000313" key="10">
    <source>
        <dbReference type="EMBL" id="GLF93610.1"/>
    </source>
</evidence>
<evidence type="ECO:0000259" key="8">
    <source>
        <dbReference type="Pfam" id="PF00933"/>
    </source>
</evidence>
<dbReference type="PROSITE" id="PS51318">
    <property type="entry name" value="TAT"/>
    <property type="match status" value="1"/>
</dbReference>
<dbReference type="InterPro" id="IPR036962">
    <property type="entry name" value="Glyco_hydro_3_N_sf"/>
</dbReference>
<evidence type="ECO:0000259" key="9">
    <source>
        <dbReference type="Pfam" id="PF01915"/>
    </source>
</evidence>
<evidence type="ECO:0000256" key="1">
    <source>
        <dbReference type="ARBA" id="ARBA00001231"/>
    </source>
</evidence>
<evidence type="ECO:0000256" key="5">
    <source>
        <dbReference type="ARBA" id="ARBA00023295"/>
    </source>
</evidence>
<evidence type="ECO:0000256" key="6">
    <source>
        <dbReference type="RuleBase" id="RU361161"/>
    </source>
</evidence>